<dbReference type="InterPro" id="IPR006140">
    <property type="entry name" value="D-isomer_DH_NAD-bd"/>
</dbReference>
<reference evidence="6 7" key="1">
    <citation type="journal article" date="2020" name="Nature">
        <title>Bacterial chemolithoautotrophy via manganese oxidation.</title>
        <authorList>
            <person name="Yu H."/>
            <person name="Leadbetter J.R."/>
        </authorList>
    </citation>
    <scope>NUCLEOTIDE SEQUENCE [LARGE SCALE GENOMIC DNA]</scope>
    <source>
        <strain evidence="6 7">RBP-1</strain>
    </source>
</reference>
<dbReference type="InterPro" id="IPR036291">
    <property type="entry name" value="NAD(P)-bd_dom_sf"/>
</dbReference>
<evidence type="ECO:0000259" key="4">
    <source>
        <dbReference type="Pfam" id="PF00389"/>
    </source>
</evidence>
<evidence type="ECO:0000313" key="6">
    <source>
        <dbReference type="EMBL" id="NKE68093.1"/>
    </source>
</evidence>
<keyword evidence="7" id="KW-1185">Reference proteome</keyword>
<dbReference type="PANTHER" id="PTHR10996:SF178">
    <property type="entry name" value="2-HYDROXYACID DEHYDROGENASE YGL185C-RELATED"/>
    <property type="match status" value="1"/>
</dbReference>
<evidence type="ECO:0000256" key="1">
    <source>
        <dbReference type="ARBA" id="ARBA00023002"/>
    </source>
</evidence>
<keyword evidence="1 3" id="KW-0560">Oxidoreductase</keyword>
<dbReference type="Gene3D" id="3.40.50.720">
    <property type="entry name" value="NAD(P)-binding Rossmann-like Domain"/>
    <property type="match status" value="2"/>
</dbReference>
<feature type="domain" description="D-isomer specific 2-hydroxyacid dehydrogenase catalytic" evidence="4">
    <location>
        <begin position="4"/>
        <end position="296"/>
    </location>
</feature>
<dbReference type="SUPFAM" id="SSF51735">
    <property type="entry name" value="NAD(P)-binding Rossmann-fold domains"/>
    <property type="match status" value="1"/>
</dbReference>
<keyword evidence="2" id="KW-0520">NAD</keyword>
<dbReference type="SUPFAM" id="SSF52283">
    <property type="entry name" value="Formate/glycerate dehydrogenase catalytic domain-like"/>
    <property type="match status" value="1"/>
</dbReference>
<dbReference type="InterPro" id="IPR006139">
    <property type="entry name" value="D-isomer_2_OHA_DH_cat_dom"/>
</dbReference>
<dbReference type="Proteomes" id="UP000521868">
    <property type="component" value="Unassembled WGS sequence"/>
</dbReference>
<dbReference type="GO" id="GO:0051287">
    <property type="term" value="F:NAD binding"/>
    <property type="evidence" value="ECO:0007669"/>
    <property type="project" value="InterPro"/>
</dbReference>
<protein>
    <submittedName>
        <fullName evidence="6">Hydroxyacid dehydrogenase</fullName>
    </submittedName>
</protein>
<dbReference type="GO" id="GO:0016618">
    <property type="term" value="F:hydroxypyruvate reductase [NAD(P)H] activity"/>
    <property type="evidence" value="ECO:0007669"/>
    <property type="project" value="TreeGrafter"/>
</dbReference>
<proteinExistence type="inferred from homology"/>
<evidence type="ECO:0000256" key="3">
    <source>
        <dbReference type="RuleBase" id="RU003719"/>
    </source>
</evidence>
<dbReference type="InterPro" id="IPR029753">
    <property type="entry name" value="D-isomer_DH_CS"/>
</dbReference>
<dbReference type="InterPro" id="IPR050223">
    <property type="entry name" value="D-isomer_2-hydroxyacid_DH"/>
</dbReference>
<comment type="caution">
    <text evidence="6">The sequence shown here is derived from an EMBL/GenBank/DDBJ whole genome shotgun (WGS) entry which is preliminary data.</text>
</comment>
<name>A0A7X6I856_9BURK</name>
<accession>A0A7X6I856</accession>
<dbReference type="PANTHER" id="PTHR10996">
    <property type="entry name" value="2-HYDROXYACID DEHYDROGENASE-RELATED"/>
    <property type="match status" value="1"/>
</dbReference>
<dbReference type="PROSITE" id="PS00671">
    <property type="entry name" value="D_2_HYDROXYACID_DH_3"/>
    <property type="match status" value="1"/>
</dbReference>
<feature type="domain" description="D-isomer specific 2-hydroxyacid dehydrogenase NAD-binding" evidence="5">
    <location>
        <begin position="90"/>
        <end position="264"/>
    </location>
</feature>
<evidence type="ECO:0000259" key="5">
    <source>
        <dbReference type="Pfam" id="PF02826"/>
    </source>
</evidence>
<evidence type="ECO:0000313" key="7">
    <source>
        <dbReference type="Proteomes" id="UP000521868"/>
    </source>
</evidence>
<dbReference type="Pfam" id="PF02826">
    <property type="entry name" value="2-Hacid_dh_C"/>
    <property type="match status" value="1"/>
</dbReference>
<dbReference type="AlphaFoldDB" id="A0A7X6I856"/>
<evidence type="ECO:0000256" key="2">
    <source>
        <dbReference type="ARBA" id="ARBA00023027"/>
    </source>
</evidence>
<sequence length="301" mass="31483">MPELAQHCEVVLAPDPSTATLARLIPDAHALVVRAPLAPELFDHAPNLRAIVRHGVGLDMVPMDLVTARGIPVANTPGVNAQAVVEYCLSAMLHLRRGLATMDARMRRDGWAAARPLADGGSDLGGSTCGIVGVGDIGGRLATVAAALGMRVLGLARRPETLPAGVEAVDKQQLFARSDVVVLCCPLTEQTRGLVDAASVAAMKRDAILINVARGPVVDTAAVVAALRQGRLGGAALDVFERQPLTGDEPLFDAPNLLLTPHVAGISDTSMRAMSEVAVATVLALLRGERPRNVVNPQVFR</sequence>
<gene>
    <name evidence="6" type="ORF">RAMLITH_19905</name>
</gene>
<comment type="similarity">
    <text evidence="3">Belongs to the D-isomer specific 2-hydroxyacid dehydrogenase family.</text>
</comment>
<organism evidence="6 7">
    <name type="scientific">Ramlibacter lithotrophicus</name>
    <dbReference type="NCBI Taxonomy" id="2606681"/>
    <lineage>
        <taxon>Bacteria</taxon>
        <taxon>Pseudomonadati</taxon>
        <taxon>Pseudomonadota</taxon>
        <taxon>Betaproteobacteria</taxon>
        <taxon>Burkholderiales</taxon>
        <taxon>Comamonadaceae</taxon>
        <taxon>Ramlibacter</taxon>
    </lineage>
</organism>
<dbReference type="GO" id="GO:0030267">
    <property type="term" value="F:glyoxylate reductase (NADPH) activity"/>
    <property type="evidence" value="ECO:0007669"/>
    <property type="project" value="TreeGrafter"/>
</dbReference>
<dbReference type="Pfam" id="PF00389">
    <property type="entry name" value="2-Hacid_dh"/>
    <property type="match status" value="1"/>
</dbReference>
<dbReference type="GO" id="GO:0005829">
    <property type="term" value="C:cytosol"/>
    <property type="evidence" value="ECO:0007669"/>
    <property type="project" value="TreeGrafter"/>
</dbReference>
<dbReference type="EMBL" id="VTOX01000009">
    <property type="protein sequence ID" value="NKE68093.1"/>
    <property type="molecule type" value="Genomic_DNA"/>
</dbReference>